<accession>A0ABM8AZP4</accession>
<keyword evidence="2" id="KW-1185">Reference proteome</keyword>
<gene>
    <name evidence="1" type="ORF">SYK_13100</name>
</gene>
<protein>
    <recommendedName>
        <fullName evidence="3">Solute-binding protein family 3/N-terminal domain-containing protein</fullName>
    </recommendedName>
</protein>
<name>A0ABM8AZP4_9BACT</name>
<dbReference type="Proteomes" id="UP001317742">
    <property type="component" value="Chromosome"/>
</dbReference>
<organism evidence="1 2">
    <name type="scientific">Pseudodesulfovibrio nedwellii</name>
    <dbReference type="NCBI Taxonomy" id="2973072"/>
    <lineage>
        <taxon>Bacteria</taxon>
        <taxon>Pseudomonadati</taxon>
        <taxon>Thermodesulfobacteriota</taxon>
        <taxon>Desulfovibrionia</taxon>
        <taxon>Desulfovibrionales</taxon>
        <taxon>Desulfovibrionaceae</taxon>
    </lineage>
</organism>
<dbReference type="SUPFAM" id="SSF53850">
    <property type="entry name" value="Periplasmic binding protein-like II"/>
    <property type="match status" value="1"/>
</dbReference>
<evidence type="ECO:0008006" key="3">
    <source>
        <dbReference type="Google" id="ProtNLM"/>
    </source>
</evidence>
<reference evidence="1 2" key="1">
    <citation type="submission" date="2022-08" db="EMBL/GenBank/DDBJ databases">
        <title>Genome Sequence of the sulphate-reducing bacterium, Pseudodesulfovibrio sp. SYK.</title>
        <authorList>
            <person name="Kondo R."/>
            <person name="Kataoka T."/>
        </authorList>
    </citation>
    <scope>NUCLEOTIDE SEQUENCE [LARGE SCALE GENOMIC DNA]</scope>
    <source>
        <strain evidence="1 2">SYK</strain>
    </source>
</reference>
<proteinExistence type="predicted"/>
<dbReference type="Gene3D" id="3.40.190.10">
    <property type="entry name" value="Periplasmic binding protein-like II"/>
    <property type="match status" value="2"/>
</dbReference>
<evidence type="ECO:0000313" key="1">
    <source>
        <dbReference type="EMBL" id="BDQ36950.1"/>
    </source>
</evidence>
<sequence length="211" mass="24466">MEGFFYDIITEAFIRMDMRASWHEYPWGRCQVNVQCGEASAMISVPTKERLEYTVTHKHSFYMKDLTIFTSIDHPKIKKIEAVTSIEDILRLDLSVVTYVGNGWNDTHIKSRGIKTYQTPRLKNVWQMLANKRADIAIEWPGAAWAHIVSEGVSDKIVQTEVVVASMPFHLLVRKGELFVERLEEFDRIIVEMQEEGLIDEMVRKYVKVGL</sequence>
<evidence type="ECO:0000313" key="2">
    <source>
        <dbReference type="Proteomes" id="UP001317742"/>
    </source>
</evidence>
<dbReference type="EMBL" id="AP026709">
    <property type="protein sequence ID" value="BDQ36950.1"/>
    <property type="molecule type" value="Genomic_DNA"/>
</dbReference>